<organism evidence="2 3">
    <name type="scientific">Catenuloplanes nepalensis</name>
    <dbReference type="NCBI Taxonomy" id="587533"/>
    <lineage>
        <taxon>Bacteria</taxon>
        <taxon>Bacillati</taxon>
        <taxon>Actinomycetota</taxon>
        <taxon>Actinomycetes</taxon>
        <taxon>Micromonosporales</taxon>
        <taxon>Micromonosporaceae</taxon>
        <taxon>Catenuloplanes</taxon>
    </lineage>
</organism>
<accession>A0ABT9N023</accession>
<dbReference type="EMBL" id="JAUSRA010000001">
    <property type="protein sequence ID" value="MDP9797052.1"/>
    <property type="molecule type" value="Genomic_DNA"/>
</dbReference>
<evidence type="ECO:0008006" key="4">
    <source>
        <dbReference type="Google" id="ProtNLM"/>
    </source>
</evidence>
<keyword evidence="3" id="KW-1185">Reference proteome</keyword>
<protein>
    <recommendedName>
        <fullName evidence="4">DUF2784 domain-containing protein</fullName>
    </recommendedName>
</protein>
<gene>
    <name evidence="2" type="ORF">J2S43_005564</name>
</gene>
<evidence type="ECO:0000256" key="1">
    <source>
        <dbReference type="SAM" id="Phobius"/>
    </source>
</evidence>
<dbReference type="InterPro" id="IPR021218">
    <property type="entry name" value="DUF2784"/>
</dbReference>
<dbReference type="Proteomes" id="UP001240984">
    <property type="component" value="Unassembled WGS sequence"/>
</dbReference>
<keyword evidence="1" id="KW-1133">Transmembrane helix</keyword>
<dbReference type="RefSeq" id="WP_306834098.1">
    <property type="nucleotide sequence ID" value="NZ_JAUSRA010000001.1"/>
</dbReference>
<feature type="transmembrane region" description="Helical" evidence="1">
    <location>
        <begin position="35"/>
        <end position="53"/>
    </location>
</feature>
<name>A0ABT9N023_9ACTN</name>
<keyword evidence="1" id="KW-0472">Membrane</keyword>
<sequence>MGYEVLVVVALVLHFGFLAYLAVGGYLAWWWPRTIWLHLITAGWGVTVVVASLTCPLTDLERWARAGAGQSVPDTGFIDRYLTGVIYPEDHVWTARIVLGAVVVVSWTGFVLRWRRRRAQQQARISGQAATYR</sequence>
<feature type="transmembrane region" description="Helical" evidence="1">
    <location>
        <begin position="6"/>
        <end position="28"/>
    </location>
</feature>
<keyword evidence="1" id="KW-0812">Transmembrane</keyword>
<dbReference type="Pfam" id="PF10861">
    <property type="entry name" value="DUF2784"/>
    <property type="match status" value="1"/>
</dbReference>
<feature type="transmembrane region" description="Helical" evidence="1">
    <location>
        <begin position="93"/>
        <end position="114"/>
    </location>
</feature>
<evidence type="ECO:0000313" key="3">
    <source>
        <dbReference type="Proteomes" id="UP001240984"/>
    </source>
</evidence>
<evidence type="ECO:0000313" key="2">
    <source>
        <dbReference type="EMBL" id="MDP9797052.1"/>
    </source>
</evidence>
<reference evidence="2 3" key="1">
    <citation type="submission" date="2023-07" db="EMBL/GenBank/DDBJ databases">
        <title>Sequencing the genomes of 1000 actinobacteria strains.</title>
        <authorList>
            <person name="Klenk H.-P."/>
        </authorList>
    </citation>
    <scope>NUCLEOTIDE SEQUENCE [LARGE SCALE GENOMIC DNA]</scope>
    <source>
        <strain evidence="2 3">DSM 44710</strain>
    </source>
</reference>
<proteinExistence type="predicted"/>
<comment type="caution">
    <text evidence="2">The sequence shown here is derived from an EMBL/GenBank/DDBJ whole genome shotgun (WGS) entry which is preliminary data.</text>
</comment>